<evidence type="ECO:0000313" key="2">
    <source>
        <dbReference type="EMBL" id="KAJ4474492.1"/>
    </source>
</evidence>
<gene>
    <name evidence="2" type="ORF">J3R30DRAFT_685320</name>
</gene>
<evidence type="ECO:0000256" key="1">
    <source>
        <dbReference type="SAM" id="MobiDB-lite"/>
    </source>
</evidence>
<protein>
    <submittedName>
        <fullName evidence="2">Uncharacterized protein</fullName>
    </submittedName>
</protein>
<dbReference type="EMBL" id="JAOTPV010000016">
    <property type="protein sequence ID" value="KAJ4474492.1"/>
    <property type="molecule type" value="Genomic_DNA"/>
</dbReference>
<name>A0A9W9DK87_9AGAR</name>
<comment type="caution">
    <text evidence="2">The sequence shown here is derived from an EMBL/GenBank/DDBJ whole genome shotgun (WGS) entry which is preliminary data.</text>
</comment>
<accession>A0A9W9DK87</accession>
<dbReference type="AlphaFoldDB" id="A0A9W9DK87"/>
<dbReference type="OrthoDB" id="3028863at2759"/>
<proteinExistence type="predicted"/>
<sequence>MPEAERESPGVRWQFSWNDALGTDETEMREDNDRSVFERENRGAFGRERDNPGRERDNPGRTGNIPRSSLFGRHSRDDFSLGSSHINVQSSGTVRRVTRRSGMSSIDIHIHIIDFPCSKESPVDDHYRLRSRILASTRPSASNSLVVENAVELRRRNARADLMEHLFNDQSNRTSTGPTSRDYSRDTRSSYVGQRESFPNQPSLSYQHRNSSPSDFPRSIADVRDAADRELQEQERRGREEGSDDFPHRSTNLSWLPPPQFGSDRSLSESLAEHPLSPDLDSANPSDGGRNHTIPEIDRLRRQSLAMRRSQYHDDTRSQTHPPTFEIERSMRATPFSRSHVPSSSWSTSRAANEAESSGFFDSRHSSITAMARTISDRSQTPVDPGFGIEPRTGSNDTNNLRRLLRTSSPRNAGHHISPVPSIPPPDLGALFSPRDLPTSSLSSSILMNTDEGIPSTHSDFRYAPTRQTEPFTVHNSIARAPYPSINVDSFAPGPFRSTMQRLAEQNRVRNVAQEAPSIPPLSFGEDLDSFSGGRSYARMGSTEDNRDYSVSILTIS</sequence>
<feature type="compositionally biased region" description="Polar residues" evidence="1">
    <location>
        <begin position="197"/>
        <end position="214"/>
    </location>
</feature>
<feature type="region of interest" description="Disordered" evidence="1">
    <location>
        <begin position="514"/>
        <end position="544"/>
    </location>
</feature>
<organism evidence="2 3">
    <name type="scientific">Lentinula aciculospora</name>
    <dbReference type="NCBI Taxonomy" id="153920"/>
    <lineage>
        <taxon>Eukaryota</taxon>
        <taxon>Fungi</taxon>
        <taxon>Dikarya</taxon>
        <taxon>Basidiomycota</taxon>
        <taxon>Agaricomycotina</taxon>
        <taxon>Agaricomycetes</taxon>
        <taxon>Agaricomycetidae</taxon>
        <taxon>Agaricales</taxon>
        <taxon>Marasmiineae</taxon>
        <taxon>Omphalotaceae</taxon>
        <taxon>Lentinula</taxon>
    </lineage>
</organism>
<dbReference type="Proteomes" id="UP001150266">
    <property type="component" value="Unassembled WGS sequence"/>
</dbReference>
<feature type="region of interest" description="Disordered" evidence="1">
    <location>
        <begin position="373"/>
        <end position="400"/>
    </location>
</feature>
<feature type="compositionally biased region" description="Polar residues" evidence="1">
    <location>
        <begin position="336"/>
        <end position="350"/>
    </location>
</feature>
<feature type="region of interest" description="Disordered" evidence="1">
    <location>
        <begin position="165"/>
        <end position="350"/>
    </location>
</feature>
<feature type="compositionally biased region" description="Basic and acidic residues" evidence="1">
    <location>
        <begin position="221"/>
        <end position="248"/>
    </location>
</feature>
<reference evidence="2" key="1">
    <citation type="submission" date="2022-08" db="EMBL/GenBank/DDBJ databases">
        <title>A Global Phylogenomic Analysis of the Shiitake Genus Lentinula.</title>
        <authorList>
            <consortium name="DOE Joint Genome Institute"/>
            <person name="Sierra-Patev S."/>
            <person name="Min B."/>
            <person name="Naranjo-Ortiz M."/>
            <person name="Looney B."/>
            <person name="Konkel Z."/>
            <person name="Slot J.C."/>
            <person name="Sakamoto Y."/>
            <person name="Steenwyk J.L."/>
            <person name="Rokas A."/>
            <person name="Carro J."/>
            <person name="Camarero S."/>
            <person name="Ferreira P."/>
            <person name="Molpeceres G."/>
            <person name="Ruiz-Duenas F.J."/>
            <person name="Serrano A."/>
            <person name="Henrissat B."/>
            <person name="Drula E."/>
            <person name="Hughes K.W."/>
            <person name="Mata J.L."/>
            <person name="Ishikawa N.K."/>
            <person name="Vargas-Isla R."/>
            <person name="Ushijima S."/>
            <person name="Smith C.A."/>
            <person name="Ahrendt S."/>
            <person name="Andreopoulos W."/>
            <person name="He G."/>
            <person name="Labutti K."/>
            <person name="Lipzen A."/>
            <person name="Ng V."/>
            <person name="Riley R."/>
            <person name="Sandor L."/>
            <person name="Barry K."/>
            <person name="Martinez A.T."/>
            <person name="Xiao Y."/>
            <person name="Gibbons J.G."/>
            <person name="Terashima K."/>
            <person name="Grigoriev I.V."/>
            <person name="Hibbett D.S."/>
        </authorList>
    </citation>
    <scope>NUCLEOTIDE SEQUENCE</scope>
    <source>
        <strain evidence="2">JLM2183</strain>
    </source>
</reference>
<feature type="compositionally biased region" description="Polar residues" evidence="1">
    <location>
        <begin position="168"/>
        <end position="178"/>
    </location>
</feature>
<feature type="compositionally biased region" description="Basic and acidic residues" evidence="1">
    <location>
        <begin position="29"/>
        <end position="59"/>
    </location>
</feature>
<feature type="compositionally biased region" description="Basic and acidic residues" evidence="1">
    <location>
        <begin position="289"/>
        <end position="301"/>
    </location>
</feature>
<keyword evidence="3" id="KW-1185">Reference proteome</keyword>
<evidence type="ECO:0000313" key="3">
    <source>
        <dbReference type="Proteomes" id="UP001150266"/>
    </source>
</evidence>
<feature type="region of interest" description="Disordered" evidence="1">
    <location>
        <begin position="1"/>
        <end position="76"/>
    </location>
</feature>